<keyword evidence="4" id="KW-0964">Secreted</keyword>
<sequence>MFFFTQKSYTLIFAVLSSLLQSATCQSLQETVNQIPVCSAECISSAAITYGCAATDWDCQCRVSSSFIGKVGSVIGDVSILNTGRKDCLSKSCAAAEASNVEQLLEQICRLLKGITISPVLPASTQSIAAPSTHTSSPTSVIEPSSRPEGNSPAQNSPSTQVPVTTLIAIPPEKINRTSTSQVIQSTPIPIFTLSQSGSATVPLKEASSTSSSSISSSAPMPTSQTSLTSPLPSQSVSPPPTTFISATSSARADQSYSTSQTSQTSIKTSDDSLPAASTPATKSWQAEADKSQPATTRMAEKSTKNTMSPVVIAATIFGVLVLAALFTLNLFLIRRRKIALKKKQQQRVMSAMSDTSGMSGEDITVFLDMDGQRRNDDRQKTGGWSTRTSESVRGKRVWRGHKPRVPVGEKEQELKFSFDFRSGLSSNPYAPKS</sequence>
<keyword evidence="9" id="KW-0408">Iron</keyword>
<feature type="chain" id="PRO_5045634680" description="CFEM domain-containing protein" evidence="12">
    <location>
        <begin position="26"/>
        <end position="434"/>
    </location>
</feature>
<evidence type="ECO:0000256" key="11">
    <source>
        <dbReference type="SAM" id="Phobius"/>
    </source>
</evidence>
<keyword evidence="9" id="KW-0349">Heme</keyword>
<feature type="compositionally biased region" description="Polar residues" evidence="10">
    <location>
        <begin position="383"/>
        <end position="392"/>
    </location>
</feature>
<dbReference type="Proteomes" id="UP001595075">
    <property type="component" value="Unassembled WGS sequence"/>
</dbReference>
<dbReference type="InterPro" id="IPR008427">
    <property type="entry name" value="Extracellular_membr_CFEM_dom"/>
</dbReference>
<evidence type="ECO:0000259" key="13">
    <source>
        <dbReference type="PROSITE" id="PS52012"/>
    </source>
</evidence>
<feature type="region of interest" description="Disordered" evidence="10">
    <location>
        <begin position="203"/>
        <end position="305"/>
    </location>
</feature>
<feature type="disulfide bond" evidence="9">
    <location>
        <begin position="52"/>
        <end position="59"/>
    </location>
</feature>
<evidence type="ECO:0000256" key="10">
    <source>
        <dbReference type="SAM" id="MobiDB-lite"/>
    </source>
</evidence>
<feature type="binding site" description="axial binding residue" evidence="9">
    <location>
        <position position="56"/>
    </location>
    <ligand>
        <name>heme</name>
        <dbReference type="ChEBI" id="CHEBI:30413"/>
    </ligand>
    <ligandPart>
        <name>Fe</name>
        <dbReference type="ChEBI" id="CHEBI:18248"/>
    </ligandPart>
</feature>
<accession>A0ABR4C893</accession>
<protein>
    <recommendedName>
        <fullName evidence="13">CFEM domain-containing protein</fullName>
    </recommendedName>
</protein>
<organism evidence="14 15">
    <name type="scientific">Oculimacula yallundae</name>
    <dbReference type="NCBI Taxonomy" id="86028"/>
    <lineage>
        <taxon>Eukaryota</taxon>
        <taxon>Fungi</taxon>
        <taxon>Dikarya</taxon>
        <taxon>Ascomycota</taxon>
        <taxon>Pezizomycotina</taxon>
        <taxon>Leotiomycetes</taxon>
        <taxon>Helotiales</taxon>
        <taxon>Ploettnerulaceae</taxon>
        <taxon>Oculimacula</taxon>
    </lineage>
</organism>
<evidence type="ECO:0000256" key="7">
    <source>
        <dbReference type="ARBA" id="ARBA00023157"/>
    </source>
</evidence>
<feature type="compositionally biased region" description="Polar residues" evidence="10">
    <location>
        <begin position="244"/>
        <end position="253"/>
    </location>
</feature>
<gene>
    <name evidence="14" type="ORF">VTL71DRAFT_2213</name>
</gene>
<comment type="subcellular location">
    <subcellularLocation>
        <location evidence="1">Membrane</location>
        <topology evidence="1">Lipid-anchor</topology>
        <topology evidence="1">GPI-anchor</topology>
    </subcellularLocation>
    <subcellularLocation>
        <location evidence="2">Secreted</location>
    </subcellularLocation>
</comment>
<feature type="domain" description="CFEM" evidence="13">
    <location>
        <begin position="11"/>
        <end position="136"/>
    </location>
</feature>
<dbReference type="PROSITE" id="PS52012">
    <property type="entry name" value="CFEM"/>
    <property type="match status" value="1"/>
</dbReference>
<keyword evidence="15" id="KW-1185">Reference proteome</keyword>
<evidence type="ECO:0000256" key="6">
    <source>
        <dbReference type="ARBA" id="ARBA00022729"/>
    </source>
</evidence>
<evidence type="ECO:0000256" key="1">
    <source>
        <dbReference type="ARBA" id="ARBA00004589"/>
    </source>
</evidence>
<keyword evidence="6 12" id="KW-0732">Signal</keyword>
<comment type="similarity">
    <text evidence="3">Belongs to the RBT5 family.</text>
</comment>
<keyword evidence="11" id="KW-1133">Transmembrane helix</keyword>
<comment type="caution">
    <text evidence="9">Lacks conserved residue(s) required for the propagation of feature annotation.</text>
</comment>
<keyword evidence="5" id="KW-0325">Glycoprotein</keyword>
<name>A0ABR4C893_9HELO</name>
<evidence type="ECO:0000256" key="4">
    <source>
        <dbReference type="ARBA" id="ARBA00022525"/>
    </source>
</evidence>
<feature type="region of interest" description="Disordered" evidence="10">
    <location>
        <begin position="373"/>
        <end position="405"/>
    </location>
</feature>
<feature type="compositionally biased region" description="Polar residues" evidence="10">
    <location>
        <begin position="148"/>
        <end position="163"/>
    </location>
</feature>
<keyword evidence="5" id="KW-0336">GPI-anchor</keyword>
<dbReference type="EMBL" id="JAZHXI010000011">
    <property type="protein sequence ID" value="KAL2066142.1"/>
    <property type="molecule type" value="Genomic_DNA"/>
</dbReference>
<evidence type="ECO:0000256" key="2">
    <source>
        <dbReference type="ARBA" id="ARBA00004613"/>
    </source>
</evidence>
<feature type="signal peptide" evidence="12">
    <location>
        <begin position="1"/>
        <end position="25"/>
    </location>
</feature>
<keyword evidence="11" id="KW-0472">Membrane</keyword>
<feature type="region of interest" description="Disordered" evidence="10">
    <location>
        <begin position="128"/>
        <end position="163"/>
    </location>
</feature>
<evidence type="ECO:0000256" key="5">
    <source>
        <dbReference type="ARBA" id="ARBA00022622"/>
    </source>
</evidence>
<feature type="compositionally biased region" description="Low complexity" evidence="10">
    <location>
        <begin position="128"/>
        <end position="140"/>
    </location>
</feature>
<keyword evidence="7 9" id="KW-1015">Disulfide bond</keyword>
<feature type="compositionally biased region" description="Low complexity" evidence="10">
    <location>
        <begin position="208"/>
        <end position="237"/>
    </location>
</feature>
<evidence type="ECO:0000313" key="14">
    <source>
        <dbReference type="EMBL" id="KAL2066142.1"/>
    </source>
</evidence>
<evidence type="ECO:0000313" key="15">
    <source>
        <dbReference type="Proteomes" id="UP001595075"/>
    </source>
</evidence>
<evidence type="ECO:0000256" key="12">
    <source>
        <dbReference type="SAM" id="SignalP"/>
    </source>
</evidence>
<evidence type="ECO:0000256" key="9">
    <source>
        <dbReference type="PROSITE-ProRule" id="PRU01356"/>
    </source>
</evidence>
<evidence type="ECO:0000256" key="8">
    <source>
        <dbReference type="ARBA" id="ARBA00023288"/>
    </source>
</evidence>
<comment type="caution">
    <text evidence="14">The sequence shown here is derived from an EMBL/GenBank/DDBJ whole genome shotgun (WGS) entry which is preliminary data.</text>
</comment>
<reference evidence="14 15" key="1">
    <citation type="journal article" date="2024" name="Commun. Biol.">
        <title>Comparative genomic analysis of thermophilic fungi reveals convergent evolutionary adaptations and gene losses.</title>
        <authorList>
            <person name="Steindorff A.S."/>
            <person name="Aguilar-Pontes M.V."/>
            <person name="Robinson A.J."/>
            <person name="Andreopoulos B."/>
            <person name="LaButti K."/>
            <person name="Kuo A."/>
            <person name="Mondo S."/>
            <person name="Riley R."/>
            <person name="Otillar R."/>
            <person name="Haridas S."/>
            <person name="Lipzen A."/>
            <person name="Grimwood J."/>
            <person name="Schmutz J."/>
            <person name="Clum A."/>
            <person name="Reid I.D."/>
            <person name="Moisan M.C."/>
            <person name="Butler G."/>
            <person name="Nguyen T.T.M."/>
            <person name="Dewar K."/>
            <person name="Conant G."/>
            <person name="Drula E."/>
            <person name="Henrissat B."/>
            <person name="Hansel C."/>
            <person name="Singer S."/>
            <person name="Hutchinson M.I."/>
            <person name="de Vries R.P."/>
            <person name="Natvig D.O."/>
            <person name="Powell A.J."/>
            <person name="Tsang A."/>
            <person name="Grigoriev I.V."/>
        </authorList>
    </citation>
    <scope>NUCLEOTIDE SEQUENCE [LARGE SCALE GENOMIC DNA]</scope>
    <source>
        <strain evidence="14 15">CBS 494.80</strain>
    </source>
</reference>
<dbReference type="Pfam" id="PF05730">
    <property type="entry name" value="CFEM"/>
    <property type="match status" value="1"/>
</dbReference>
<proteinExistence type="inferred from homology"/>
<feature type="compositionally biased region" description="Basic residues" evidence="10">
    <location>
        <begin position="395"/>
        <end position="405"/>
    </location>
</feature>
<keyword evidence="9" id="KW-0479">Metal-binding</keyword>
<keyword evidence="11" id="KW-0812">Transmembrane</keyword>
<feature type="compositionally biased region" description="Low complexity" evidence="10">
    <location>
        <begin position="254"/>
        <end position="268"/>
    </location>
</feature>
<feature type="transmembrane region" description="Helical" evidence="11">
    <location>
        <begin position="311"/>
        <end position="334"/>
    </location>
</feature>
<keyword evidence="8" id="KW-0449">Lipoprotein</keyword>
<evidence type="ECO:0000256" key="3">
    <source>
        <dbReference type="ARBA" id="ARBA00010031"/>
    </source>
</evidence>